<keyword evidence="2" id="KW-0443">Lipid metabolism</keyword>
<evidence type="ECO:0000256" key="1">
    <source>
        <dbReference type="ARBA" id="ARBA00022832"/>
    </source>
</evidence>
<dbReference type="PANTHER" id="PTHR43853">
    <property type="entry name" value="3-KETOACYL-COA THIOLASE, PEROXISOMAL"/>
    <property type="match status" value="1"/>
</dbReference>
<dbReference type="GO" id="GO:0005777">
    <property type="term" value="C:peroxisome"/>
    <property type="evidence" value="ECO:0007669"/>
    <property type="project" value="TreeGrafter"/>
</dbReference>
<dbReference type="PANTHER" id="PTHR43853:SF8">
    <property type="entry name" value="3-KETOACYL-COA THIOLASE, PEROXISOMAL"/>
    <property type="match status" value="1"/>
</dbReference>
<dbReference type="Pfam" id="PF00108">
    <property type="entry name" value="Thiolase_N"/>
    <property type="match status" value="2"/>
</dbReference>
<evidence type="ECO:0000259" key="3">
    <source>
        <dbReference type="Pfam" id="PF00108"/>
    </source>
</evidence>
<dbReference type="Proteomes" id="UP000541558">
    <property type="component" value="Unassembled WGS sequence"/>
</dbReference>
<comment type="caution">
    <text evidence="4">The sequence shown here is derived from an EMBL/GenBank/DDBJ whole genome shotgun (WGS) entry which is preliminary data.</text>
</comment>
<dbReference type="Gene3D" id="3.40.47.10">
    <property type="match status" value="2"/>
</dbReference>
<keyword evidence="5" id="KW-1185">Reference proteome</keyword>
<dbReference type="GO" id="GO:0010124">
    <property type="term" value="P:phenylacetate catabolic process"/>
    <property type="evidence" value="ECO:0007669"/>
    <property type="project" value="TreeGrafter"/>
</dbReference>
<gene>
    <name evidence="4" type="ORF">D9611_003617</name>
</gene>
<protein>
    <recommendedName>
        <fullName evidence="3">Thiolase N-terminal domain-containing protein</fullName>
    </recommendedName>
</protein>
<reference evidence="4 5" key="1">
    <citation type="journal article" date="2020" name="ISME J.">
        <title>Uncovering the hidden diversity of litter-decomposition mechanisms in mushroom-forming fungi.</title>
        <authorList>
            <person name="Floudas D."/>
            <person name="Bentzer J."/>
            <person name="Ahren D."/>
            <person name="Johansson T."/>
            <person name="Persson P."/>
            <person name="Tunlid A."/>
        </authorList>
    </citation>
    <scope>NUCLEOTIDE SEQUENCE [LARGE SCALE GENOMIC DNA]</scope>
    <source>
        <strain evidence="4 5">CBS 175.51</strain>
    </source>
</reference>
<proteinExistence type="predicted"/>
<evidence type="ECO:0000313" key="5">
    <source>
        <dbReference type="Proteomes" id="UP000541558"/>
    </source>
</evidence>
<feature type="domain" description="Thiolase N-terminal" evidence="3">
    <location>
        <begin position="24"/>
        <end position="83"/>
    </location>
</feature>
<feature type="domain" description="Thiolase N-terminal" evidence="3">
    <location>
        <begin position="86"/>
        <end position="127"/>
    </location>
</feature>
<keyword evidence="1" id="KW-0276">Fatty acid metabolism</keyword>
<dbReference type="GO" id="GO:0003988">
    <property type="term" value="F:acetyl-CoA C-acyltransferase activity"/>
    <property type="evidence" value="ECO:0007669"/>
    <property type="project" value="TreeGrafter"/>
</dbReference>
<dbReference type="InterPro" id="IPR016039">
    <property type="entry name" value="Thiolase-like"/>
</dbReference>
<organism evidence="4 5">
    <name type="scientific">Ephemerocybe angulata</name>
    <dbReference type="NCBI Taxonomy" id="980116"/>
    <lineage>
        <taxon>Eukaryota</taxon>
        <taxon>Fungi</taxon>
        <taxon>Dikarya</taxon>
        <taxon>Basidiomycota</taxon>
        <taxon>Agaricomycotina</taxon>
        <taxon>Agaricomycetes</taxon>
        <taxon>Agaricomycetidae</taxon>
        <taxon>Agaricales</taxon>
        <taxon>Agaricineae</taxon>
        <taxon>Psathyrellaceae</taxon>
        <taxon>Ephemerocybe</taxon>
    </lineage>
</organism>
<dbReference type="OrthoDB" id="3049603at2759"/>
<evidence type="ECO:0000256" key="2">
    <source>
        <dbReference type="ARBA" id="ARBA00023098"/>
    </source>
</evidence>
<dbReference type="GO" id="GO:0006635">
    <property type="term" value="P:fatty acid beta-oxidation"/>
    <property type="evidence" value="ECO:0007669"/>
    <property type="project" value="TreeGrafter"/>
</dbReference>
<dbReference type="EMBL" id="JAACJK010000219">
    <property type="protein sequence ID" value="KAF5317368.1"/>
    <property type="molecule type" value="Genomic_DNA"/>
</dbReference>
<dbReference type="InterPro" id="IPR020616">
    <property type="entry name" value="Thiolase_N"/>
</dbReference>
<name>A0A8H5EZ43_9AGAR</name>
<sequence>MSATASSSSSPVRSRVLEQHDDDIVIVSAVRSAITKGRKGGFKDTKPELILSHVLRAVYEKVNLGPKLIDDISVNNVLPPGGGASACSSGLTAVTQIANEIKAGQIEFGVGAGVESMTSVTQRVSTSPAFTPRPLQPLRPIFARTTPPSKSAWGVQLMVPVLSAFHSPGRLQATSKIDSFPRNYQHSSVPCTPYRSSDKCANLQPPLPLPARRPRLPNPHPSLNVRFQRFLSEIRTGVRVARAKLVPRILQGLRALRGNFGTK</sequence>
<dbReference type="InterPro" id="IPR050215">
    <property type="entry name" value="Thiolase-like_sf_Thiolase"/>
</dbReference>
<dbReference type="SUPFAM" id="SSF53901">
    <property type="entry name" value="Thiolase-like"/>
    <property type="match status" value="1"/>
</dbReference>
<evidence type="ECO:0000313" key="4">
    <source>
        <dbReference type="EMBL" id="KAF5317368.1"/>
    </source>
</evidence>
<dbReference type="AlphaFoldDB" id="A0A8H5EZ43"/>
<accession>A0A8H5EZ43</accession>